<keyword evidence="2" id="KW-1185">Reference proteome</keyword>
<dbReference type="Proteomes" id="UP000634229">
    <property type="component" value="Unassembled WGS sequence"/>
</dbReference>
<dbReference type="EMBL" id="JAERRF010000003">
    <property type="protein sequence ID" value="MBL1096291.1"/>
    <property type="molecule type" value="Genomic_DNA"/>
</dbReference>
<evidence type="ECO:0008006" key="3">
    <source>
        <dbReference type="Google" id="ProtNLM"/>
    </source>
</evidence>
<accession>A0ABS1N886</accession>
<gene>
    <name evidence="1" type="ORF">JK363_06350</name>
</gene>
<organism evidence="1 2">
    <name type="scientific">Streptomyces coffeae</name>
    <dbReference type="NCBI Taxonomy" id="621382"/>
    <lineage>
        <taxon>Bacteria</taxon>
        <taxon>Bacillati</taxon>
        <taxon>Actinomycetota</taxon>
        <taxon>Actinomycetes</taxon>
        <taxon>Kitasatosporales</taxon>
        <taxon>Streptomycetaceae</taxon>
        <taxon>Streptomyces</taxon>
    </lineage>
</organism>
<evidence type="ECO:0000313" key="2">
    <source>
        <dbReference type="Proteomes" id="UP000634229"/>
    </source>
</evidence>
<proteinExistence type="predicted"/>
<protein>
    <recommendedName>
        <fullName evidence="3">PilZ domain-containing protein</fullName>
    </recommendedName>
</protein>
<name>A0ABS1N886_9ACTN</name>
<evidence type="ECO:0000313" key="1">
    <source>
        <dbReference type="EMBL" id="MBL1096291.1"/>
    </source>
</evidence>
<sequence length="79" mass="8511">MEATPAGLRVRRDLDGCLTVPFGIVRLGKHVALAPLVLSVDEAEQLHAGLCFALAPDTPPVDAPECRKSVRYPGGRQQY</sequence>
<comment type="caution">
    <text evidence="1">The sequence shown here is derived from an EMBL/GenBank/DDBJ whole genome shotgun (WGS) entry which is preliminary data.</text>
</comment>
<reference evidence="1 2" key="1">
    <citation type="submission" date="2021-01" db="EMBL/GenBank/DDBJ databases">
        <title>WGS of actinomycetes isolated from Thailand.</title>
        <authorList>
            <person name="Thawai C."/>
        </authorList>
    </citation>
    <scope>NUCLEOTIDE SEQUENCE [LARGE SCALE GENOMIC DNA]</scope>
    <source>
        <strain evidence="1 2">CA1R205</strain>
    </source>
</reference>